<feature type="transmembrane region" description="Helical" evidence="11">
    <location>
        <begin position="205"/>
        <end position="230"/>
    </location>
</feature>
<feature type="transmembrane region" description="Helical" evidence="11">
    <location>
        <begin position="659"/>
        <end position="681"/>
    </location>
</feature>
<evidence type="ECO:0000259" key="15">
    <source>
        <dbReference type="Pfam" id="PF13244"/>
    </source>
</evidence>
<reference evidence="17 18" key="1">
    <citation type="submission" date="2016-10" db="EMBL/GenBank/DDBJ databases">
        <title>Complete genome sequences of three Cupriavidus strains isolated from various Malaysian environments.</title>
        <authorList>
            <person name="Abdullah A.A.-A."/>
            <person name="Shafie N.A.H."/>
            <person name="Lau N.S."/>
        </authorList>
    </citation>
    <scope>NUCLEOTIDE SEQUENCE [LARGE SCALE GENOMIC DNA]</scope>
    <source>
        <strain evidence="17 18">USMAA1020</strain>
    </source>
</reference>
<dbReference type="Proteomes" id="UP000177515">
    <property type="component" value="Chromosome 2"/>
</dbReference>
<feature type="transmembrane region" description="Helical" evidence="11">
    <location>
        <begin position="164"/>
        <end position="185"/>
    </location>
</feature>
<feature type="transmembrane region" description="Helical" evidence="11">
    <location>
        <begin position="609"/>
        <end position="626"/>
    </location>
</feature>
<keyword evidence="5 9" id="KW-0812">Transmembrane</keyword>
<keyword evidence="18" id="KW-1185">Reference proteome</keyword>
<feature type="transmembrane region" description="Helical" evidence="11">
    <location>
        <begin position="799"/>
        <end position="819"/>
    </location>
</feature>
<feature type="domain" description="MrpA C-terminal/MbhD" evidence="15">
    <location>
        <begin position="618"/>
        <end position="682"/>
    </location>
</feature>
<feature type="transmembrane region" description="Helical" evidence="11">
    <location>
        <begin position="132"/>
        <end position="152"/>
    </location>
</feature>
<feature type="transmembrane region" description="Helical" evidence="11">
    <location>
        <begin position="863"/>
        <end position="884"/>
    </location>
</feature>
<evidence type="ECO:0000256" key="8">
    <source>
        <dbReference type="ARBA" id="ARBA00023136"/>
    </source>
</evidence>
<feature type="transmembrane region" description="Helical" evidence="11">
    <location>
        <begin position="702"/>
        <end position="720"/>
    </location>
</feature>
<evidence type="ECO:0000313" key="18">
    <source>
        <dbReference type="Proteomes" id="UP000177515"/>
    </source>
</evidence>
<feature type="transmembrane region" description="Helical" evidence="11">
    <location>
        <begin position="462"/>
        <end position="485"/>
    </location>
</feature>
<evidence type="ECO:0000256" key="2">
    <source>
        <dbReference type="ARBA" id="ARBA00022448"/>
    </source>
</evidence>
<dbReference type="PANTHER" id="PTHR43373:SF1">
    <property type="entry name" value="NA(+)_H(+) ANTIPORTER SUBUNIT A"/>
    <property type="match status" value="1"/>
</dbReference>
<keyword evidence="3" id="KW-0050">Antiport</keyword>
<evidence type="ECO:0000256" key="9">
    <source>
        <dbReference type="RuleBase" id="RU000320"/>
    </source>
</evidence>
<feature type="region of interest" description="Disordered" evidence="10">
    <location>
        <begin position="936"/>
        <end position="956"/>
    </location>
</feature>
<dbReference type="Pfam" id="PF20501">
    <property type="entry name" value="MbhE"/>
    <property type="match status" value="1"/>
</dbReference>
<evidence type="ECO:0000256" key="5">
    <source>
        <dbReference type="ARBA" id="ARBA00022692"/>
    </source>
</evidence>
<dbReference type="InterPro" id="IPR046806">
    <property type="entry name" value="MrpA_C/MbhE"/>
</dbReference>
<evidence type="ECO:0000259" key="13">
    <source>
        <dbReference type="Pfam" id="PF00662"/>
    </source>
</evidence>
<gene>
    <name evidence="17" type="ORF">BKK80_29025</name>
</gene>
<keyword evidence="7" id="KW-0406">Ion transport</keyword>
<keyword evidence="6 11" id="KW-1133">Transmembrane helix</keyword>
<dbReference type="RefSeq" id="WP_071072307.1">
    <property type="nucleotide sequence ID" value="NZ_CP017755.1"/>
</dbReference>
<feature type="transmembrane region" description="Helical" evidence="11">
    <location>
        <begin position="572"/>
        <end position="589"/>
    </location>
</feature>
<dbReference type="InterPro" id="IPR001516">
    <property type="entry name" value="Proton_antipo_N"/>
</dbReference>
<keyword evidence="8 11" id="KW-0472">Membrane</keyword>
<evidence type="ECO:0000256" key="1">
    <source>
        <dbReference type="ARBA" id="ARBA00004651"/>
    </source>
</evidence>
<dbReference type="NCBIfam" id="NF009288">
    <property type="entry name" value="PRK12648.1"/>
    <property type="match status" value="1"/>
</dbReference>
<feature type="transmembrane region" description="Helical" evidence="11">
    <location>
        <begin position="242"/>
        <end position="263"/>
    </location>
</feature>
<feature type="transmembrane region" description="Helical" evidence="11">
    <location>
        <begin position="904"/>
        <end position="926"/>
    </location>
</feature>
<accession>A0ABM6FD83</accession>
<feature type="domain" description="Na+/H+ antiporter MnhB subunit-related protein" evidence="14">
    <location>
        <begin position="801"/>
        <end position="923"/>
    </location>
</feature>
<evidence type="ECO:0000259" key="14">
    <source>
        <dbReference type="Pfam" id="PF04039"/>
    </source>
</evidence>
<feature type="transmembrane region" description="Helical" evidence="11">
    <location>
        <begin position="409"/>
        <end position="431"/>
    </location>
</feature>
<dbReference type="Pfam" id="PF13244">
    <property type="entry name" value="MbhD"/>
    <property type="match status" value="1"/>
</dbReference>
<feature type="transmembrane region" description="Helical" evidence="11">
    <location>
        <begin position="831"/>
        <end position="851"/>
    </location>
</feature>
<feature type="compositionally biased region" description="Low complexity" evidence="10">
    <location>
        <begin position="944"/>
        <end position="956"/>
    </location>
</feature>
<evidence type="ECO:0000259" key="12">
    <source>
        <dbReference type="Pfam" id="PF00361"/>
    </source>
</evidence>
<evidence type="ECO:0000256" key="7">
    <source>
        <dbReference type="ARBA" id="ARBA00023065"/>
    </source>
</evidence>
<dbReference type="Pfam" id="PF00361">
    <property type="entry name" value="Proton_antipo_M"/>
    <property type="match status" value="1"/>
</dbReference>
<dbReference type="Pfam" id="PF04039">
    <property type="entry name" value="MnhB"/>
    <property type="match status" value="1"/>
</dbReference>
<feature type="transmembrane region" description="Helical" evidence="11">
    <location>
        <begin position="269"/>
        <end position="291"/>
    </location>
</feature>
<feature type="transmembrane region" description="Helical" evidence="11">
    <location>
        <begin position="505"/>
        <end position="524"/>
    </location>
</feature>
<comment type="subcellular location">
    <subcellularLocation>
        <location evidence="1">Cell membrane</location>
        <topology evidence="1">Multi-pass membrane protein</topology>
    </subcellularLocation>
    <subcellularLocation>
        <location evidence="9">Membrane</location>
        <topology evidence="9">Multi-pass membrane protein</topology>
    </subcellularLocation>
</comment>
<feature type="transmembrane region" description="Helical" evidence="11">
    <location>
        <begin position="322"/>
        <end position="346"/>
    </location>
</feature>
<dbReference type="PRINTS" id="PR01434">
    <property type="entry name" value="NADHDHGNASE5"/>
</dbReference>
<evidence type="ECO:0000259" key="16">
    <source>
        <dbReference type="Pfam" id="PF20501"/>
    </source>
</evidence>
<proteinExistence type="predicted"/>
<keyword evidence="4" id="KW-1003">Cell membrane</keyword>
<evidence type="ECO:0000256" key="6">
    <source>
        <dbReference type="ARBA" id="ARBA00022989"/>
    </source>
</evidence>
<dbReference type="InterPro" id="IPR050616">
    <property type="entry name" value="CPA3_Na-H_Antiporter_A"/>
</dbReference>
<feature type="transmembrane region" description="Helical" evidence="11">
    <location>
        <begin position="107"/>
        <end position="126"/>
    </location>
</feature>
<feature type="transmembrane region" description="Helical" evidence="11">
    <location>
        <begin position="77"/>
        <end position="100"/>
    </location>
</feature>
<dbReference type="InterPro" id="IPR001750">
    <property type="entry name" value="ND/Mrp_TM"/>
</dbReference>
<feature type="domain" description="NADH-Ubiquinone oxidoreductase (complex I) chain 5 N-terminal" evidence="13">
    <location>
        <begin position="62"/>
        <end position="110"/>
    </location>
</feature>
<feature type="transmembrane region" description="Helical" evidence="11">
    <location>
        <begin position="367"/>
        <end position="389"/>
    </location>
</feature>
<evidence type="ECO:0000256" key="4">
    <source>
        <dbReference type="ARBA" id="ARBA00022475"/>
    </source>
</evidence>
<organism evidence="17 18">
    <name type="scientific">Cupriavidus malaysiensis</name>
    <dbReference type="NCBI Taxonomy" id="367825"/>
    <lineage>
        <taxon>Bacteria</taxon>
        <taxon>Pseudomonadati</taxon>
        <taxon>Pseudomonadota</taxon>
        <taxon>Betaproteobacteria</taxon>
        <taxon>Burkholderiales</taxon>
        <taxon>Burkholderiaceae</taxon>
        <taxon>Cupriavidus</taxon>
    </lineage>
</organism>
<dbReference type="PANTHER" id="PTHR43373">
    <property type="entry name" value="NA(+)/H(+) ANTIPORTER SUBUNIT"/>
    <property type="match status" value="1"/>
</dbReference>
<dbReference type="EMBL" id="CP017755">
    <property type="protein sequence ID" value="AOZ09748.1"/>
    <property type="molecule type" value="Genomic_DNA"/>
</dbReference>
<evidence type="ECO:0000256" key="10">
    <source>
        <dbReference type="SAM" id="MobiDB-lite"/>
    </source>
</evidence>
<feature type="transmembrane region" description="Helical" evidence="11">
    <location>
        <begin position="633"/>
        <end position="653"/>
    </location>
</feature>
<evidence type="ECO:0000313" key="17">
    <source>
        <dbReference type="EMBL" id="AOZ09748.1"/>
    </source>
</evidence>
<name>A0ABM6FD83_9BURK</name>
<feature type="transmembrane region" description="Helical" evidence="11">
    <location>
        <begin position="298"/>
        <end position="316"/>
    </location>
</feature>
<feature type="domain" description="NADH:quinone oxidoreductase/Mrp antiporter transmembrane" evidence="12">
    <location>
        <begin position="126"/>
        <end position="399"/>
    </location>
</feature>
<dbReference type="Pfam" id="PF00662">
    <property type="entry name" value="Proton_antipo_N"/>
    <property type="match status" value="1"/>
</dbReference>
<keyword evidence="2" id="KW-0813">Transport</keyword>
<protein>
    <submittedName>
        <fullName evidence="17">Monovalent cation/H+ antiporter subunit A</fullName>
    </submittedName>
</protein>
<evidence type="ECO:0000256" key="11">
    <source>
        <dbReference type="SAM" id="Phobius"/>
    </source>
</evidence>
<feature type="domain" description="MrpA C-terminal/MbhE" evidence="16">
    <location>
        <begin position="697"/>
        <end position="780"/>
    </location>
</feature>
<sequence>MVMILLIALPVLCAALLPLAYRAAEDRASWLALAAPLAGLAVLAGVGADVLGGHVLVWRRPWLESAGLNLSLRLDGLGFAFALLVLGIGLLVCLYARYYLPRSRSTIRFFTLLLLFMGAMLGVVLSENLLQLLVFWEMTSLVSFLLIGFWSYRADARKGARMALTVTGGGGLALLAGVLLLGHIAGSFELSAVLAQAGAVQKHPLYPAVLVLVLLAAFTKSAQFPFHFWLPHAMAAPTPVSSYLHSATMVKAGVFLLARLYPVLDGTGLWFYLVSMTGLATLVVGAAMALLQEDLKGLLAYSTISHLGLITLLFGLDTQLSTVAALFHIFNHAVFKASLFMAAGIIDHETGTRDLNRLRGLRHYMPHTALLASVASLSMAGVPLLNGFLSKEMFFGETLAQELLGSFNWVIPALATLAGALTVCYSLRFIYGVFFDGRPRPEDLPHYPPHEPSPYMKIPVEVLVVICLVVGLEPSLSVGALLAAASVATLGGPPPAYSLSLWHGFNLPLLMSAVSMAAGSVLFFRRRGVFHRYFVSLQPWNARDRFEAAVAWAEGTARAITRALENGSVQRYLACLAAAMVLLPAWAWWQGAAGSAPLAGPLAAGPLDGATAAGMALLALGALGVVASHRHRLTALILLSACGLLVALAFTRFSAPDLALTQLSVEVVTVLLLVLALYFMPRSTLAVDAAPAPGPGRRLRDIAIALAAGGALGGAAYAVLTRPYQSIGDFFLANAVEGGGGHNVVNVILVDFRGFDTLGEVCVLVVTALAVQALLKGMRLPAPGLGPNGFPWSRQGHPLLLSILARLMLPLTLMVAVFILLRGHNLPGGGFIAALVTAVALLLQYVANGVLWTEARITLDYRALAGAGVALAGLAGAGSWAFGAPFLTAAFGHFHLPLLGEIELATAMIFDLGVYLAVIGVTLLILSHLGVKHREMQPERQEQQEQPGLQVQEENA</sequence>
<dbReference type="InterPro" id="IPR007182">
    <property type="entry name" value="MnhB"/>
</dbReference>
<evidence type="ECO:0000256" key="3">
    <source>
        <dbReference type="ARBA" id="ARBA00022449"/>
    </source>
</evidence>
<dbReference type="InterPro" id="IPR025383">
    <property type="entry name" value="MrpA_C/MbhD"/>
</dbReference>
<feature type="transmembrane region" description="Helical" evidence="11">
    <location>
        <begin position="758"/>
        <end position="778"/>
    </location>
</feature>